<dbReference type="EMBL" id="BRXS01000005">
    <property type="protein sequence ID" value="GLC27123.1"/>
    <property type="molecule type" value="Genomic_DNA"/>
</dbReference>
<evidence type="ECO:0000256" key="1">
    <source>
        <dbReference type="SAM" id="MobiDB-lite"/>
    </source>
</evidence>
<feature type="region of interest" description="Disordered" evidence="1">
    <location>
        <begin position="1"/>
        <end position="34"/>
    </location>
</feature>
<evidence type="ECO:0000313" key="3">
    <source>
        <dbReference type="Proteomes" id="UP001161325"/>
    </source>
</evidence>
<accession>A0AA37QHU7</accession>
<evidence type="ECO:0000313" key="2">
    <source>
        <dbReference type="EMBL" id="GLC27123.1"/>
    </source>
</evidence>
<name>A0AA37QHU7_9BACT</name>
<protein>
    <submittedName>
        <fullName evidence="2">Uncharacterized protein</fullName>
    </submittedName>
</protein>
<keyword evidence="3" id="KW-1185">Reference proteome</keyword>
<gene>
    <name evidence="2" type="ORF">rosag_36360</name>
</gene>
<sequence>MSRFRLFSGADDASTPQRPADRLRSDDLPPADDPVTRELRALYGAPGERYWDEFEGRIMAAVRAGARAPRAAADWWQAMADWARPGLAAAAVLVVVVGAINLQSRGARASVAAAPETGLQPLDPELARAVNDATSDPVTAANERAAQEAAYLLTGGLKRRAPVRLDVPAAQPAPARDVTPPTDADEVLRARREATFRYVMPD</sequence>
<proteinExistence type="predicted"/>
<dbReference type="AlphaFoldDB" id="A0AA37QHU7"/>
<comment type="caution">
    <text evidence="2">The sequence shown here is derived from an EMBL/GenBank/DDBJ whole genome shotgun (WGS) entry which is preliminary data.</text>
</comment>
<organism evidence="2 3">
    <name type="scientific">Roseisolibacter agri</name>
    <dbReference type="NCBI Taxonomy" id="2014610"/>
    <lineage>
        <taxon>Bacteria</taxon>
        <taxon>Pseudomonadati</taxon>
        <taxon>Gemmatimonadota</taxon>
        <taxon>Gemmatimonadia</taxon>
        <taxon>Gemmatimonadales</taxon>
        <taxon>Gemmatimonadaceae</taxon>
        <taxon>Roseisolibacter</taxon>
    </lineage>
</organism>
<reference evidence="2" key="1">
    <citation type="submission" date="2022-08" db="EMBL/GenBank/DDBJ databases">
        <title>Draft genome sequencing of Roseisolibacter agri AW1220.</title>
        <authorList>
            <person name="Tobiishi Y."/>
            <person name="Tonouchi A."/>
        </authorList>
    </citation>
    <scope>NUCLEOTIDE SEQUENCE</scope>
    <source>
        <strain evidence="2">AW1220</strain>
    </source>
</reference>
<dbReference type="Proteomes" id="UP001161325">
    <property type="component" value="Unassembled WGS sequence"/>
</dbReference>
<dbReference type="RefSeq" id="WP_284351569.1">
    <property type="nucleotide sequence ID" value="NZ_BRXS01000005.1"/>
</dbReference>